<reference evidence="4 5" key="1">
    <citation type="submission" date="2022-02" db="EMBL/GenBank/DDBJ databases">
        <title>Halomonas fukangensis sp. nov., a halophilic bacterium isolated from a bulk soil of Kalidium foliatum at Fukang.</title>
        <authorList>
            <person name="Huang Y."/>
        </authorList>
    </citation>
    <scope>NUCLEOTIDE SEQUENCE [LARGE SCALE GENOMIC DNA]</scope>
    <source>
        <strain evidence="4 5">EGI 63088</strain>
    </source>
</reference>
<comment type="caution">
    <text evidence="4">The sequence shown here is derived from an EMBL/GenBank/DDBJ whole genome shotgun (WGS) entry which is preliminary data.</text>
</comment>
<dbReference type="Proteomes" id="UP001202117">
    <property type="component" value="Unassembled WGS sequence"/>
</dbReference>
<evidence type="ECO:0000259" key="3">
    <source>
        <dbReference type="Pfam" id="PF19295"/>
    </source>
</evidence>
<dbReference type="InterPro" id="IPR045595">
    <property type="entry name" value="SufBD_N"/>
</dbReference>
<dbReference type="InterPro" id="IPR011542">
    <property type="entry name" value="SUF_FeS_clus_asmbl_SufD"/>
</dbReference>
<proteinExistence type="inferred from homology"/>
<accession>A0ABS9RYJ2</accession>
<comment type="similarity">
    <text evidence="1">Belongs to the iron-sulfur cluster assembly SufBD family.</text>
</comment>
<dbReference type="NCBIfam" id="TIGR01981">
    <property type="entry name" value="sufD"/>
    <property type="match status" value="1"/>
</dbReference>
<gene>
    <name evidence="4" type="primary">sufD</name>
    <name evidence="4" type="ORF">MKP05_17440</name>
</gene>
<evidence type="ECO:0000256" key="1">
    <source>
        <dbReference type="ARBA" id="ARBA00043967"/>
    </source>
</evidence>
<dbReference type="SUPFAM" id="SSF101960">
    <property type="entry name" value="Stabilizer of iron transporter SufD"/>
    <property type="match status" value="1"/>
</dbReference>
<feature type="domain" description="SUF system FeS cluster assembly SufBD N-terminal" evidence="3">
    <location>
        <begin position="28"/>
        <end position="169"/>
    </location>
</feature>
<organism evidence="4 5">
    <name type="scientific">Halomonas flagellata</name>
    <dbReference type="NCBI Taxonomy" id="2920385"/>
    <lineage>
        <taxon>Bacteria</taxon>
        <taxon>Pseudomonadati</taxon>
        <taxon>Pseudomonadota</taxon>
        <taxon>Gammaproteobacteria</taxon>
        <taxon>Oceanospirillales</taxon>
        <taxon>Halomonadaceae</taxon>
        <taxon>Halomonas</taxon>
    </lineage>
</organism>
<evidence type="ECO:0000313" key="5">
    <source>
        <dbReference type="Proteomes" id="UP001202117"/>
    </source>
</evidence>
<dbReference type="PANTHER" id="PTHR43575">
    <property type="entry name" value="PROTEIN ABCI7, CHLOROPLASTIC"/>
    <property type="match status" value="1"/>
</dbReference>
<dbReference type="PANTHER" id="PTHR43575:SF1">
    <property type="entry name" value="PROTEIN ABCI7, CHLOROPLASTIC"/>
    <property type="match status" value="1"/>
</dbReference>
<dbReference type="RefSeq" id="WP_240569456.1">
    <property type="nucleotide sequence ID" value="NZ_JAKVPY010000025.1"/>
</dbReference>
<dbReference type="EMBL" id="JAKVPY010000025">
    <property type="protein sequence ID" value="MCH4564884.1"/>
    <property type="molecule type" value="Genomic_DNA"/>
</dbReference>
<feature type="domain" description="SUF system FeS cluster assembly SufBD core" evidence="2">
    <location>
        <begin position="180"/>
        <end position="408"/>
    </location>
</feature>
<evidence type="ECO:0000313" key="4">
    <source>
        <dbReference type="EMBL" id="MCH4564884.1"/>
    </source>
</evidence>
<dbReference type="Pfam" id="PF19295">
    <property type="entry name" value="SufBD_N"/>
    <property type="match status" value="1"/>
</dbReference>
<dbReference type="Pfam" id="PF01458">
    <property type="entry name" value="SUFBD_core"/>
    <property type="match status" value="1"/>
</dbReference>
<keyword evidence="5" id="KW-1185">Reference proteome</keyword>
<dbReference type="InterPro" id="IPR037284">
    <property type="entry name" value="SUF_FeS_clus_asmbl_SufBD_sf"/>
</dbReference>
<name>A0ABS9RYJ2_9GAMM</name>
<dbReference type="InterPro" id="IPR055346">
    <property type="entry name" value="Fe-S_cluster_assembly_SufBD"/>
</dbReference>
<evidence type="ECO:0000259" key="2">
    <source>
        <dbReference type="Pfam" id="PF01458"/>
    </source>
</evidence>
<sequence>MSDVQNDVTRFLDRLAERAASRGPEPTWIAARRQAGAARFEAMGFPHRRVEQWKYTDVRAIARGDFALATEGEFSQASAAALTLPIEAHRLTFVDGVFSAALSRLDDLPAGVQLLPLSQALVENHEAVGGPLGRLTGVEFSPFSALNTAFMEEGAVLRLAPGTVVEKPIILQFLSRAGEAPVMSHPRILVEAGGRSQATVIEHHVGEEAATNFTNLVEEIMLDRGAILTHYKLQEAPLGDLHVASIQVEQARDSRFTSFNLNLGGGLVRTDLVADLNGQGAETHFNGLFYGQGRQHVDNHTLVNHNAPYTFSDENYKGILDDRAHGVFNGKVIVKRDSQKIEAYQNNANLLLSDRAEIDTKPELEIYADDVKCSHGATTGQLDEEAIYALRTRGIDEQTARGLLTLAFAGEVMEQVDLDAVSERVELAVAGKLPERFNLAGLVETAVALGEQ</sequence>
<dbReference type="InterPro" id="IPR000825">
    <property type="entry name" value="SUF_FeS_clus_asmbl_SufBD_core"/>
</dbReference>
<protein>
    <submittedName>
        <fullName evidence="4">Fe-S cluster assembly protein SufD</fullName>
    </submittedName>
</protein>